<evidence type="ECO:0000256" key="1">
    <source>
        <dbReference type="SAM" id="MobiDB-lite"/>
    </source>
</evidence>
<organism evidence="2 3">
    <name type="scientific">Caenorhabditis tropicalis</name>
    <dbReference type="NCBI Taxonomy" id="1561998"/>
    <lineage>
        <taxon>Eukaryota</taxon>
        <taxon>Metazoa</taxon>
        <taxon>Ecdysozoa</taxon>
        <taxon>Nematoda</taxon>
        <taxon>Chromadorea</taxon>
        <taxon>Rhabditida</taxon>
        <taxon>Rhabditina</taxon>
        <taxon>Rhabditomorpha</taxon>
        <taxon>Rhabditoidea</taxon>
        <taxon>Rhabditidae</taxon>
        <taxon>Peloderinae</taxon>
        <taxon>Caenorhabditis</taxon>
    </lineage>
</organism>
<proteinExistence type="predicted"/>
<keyword evidence="2" id="KW-1185">Reference proteome</keyword>
<evidence type="ECO:0000313" key="2">
    <source>
        <dbReference type="Proteomes" id="UP000095282"/>
    </source>
</evidence>
<protein>
    <submittedName>
        <fullName evidence="3">Uncharacterized protein</fullName>
    </submittedName>
</protein>
<dbReference type="WBParaSite" id="Csp11.Scaffold462.g1516.t1">
    <property type="protein sequence ID" value="Csp11.Scaffold462.g1516.t1"/>
    <property type="gene ID" value="Csp11.Scaffold462.g1516"/>
</dbReference>
<dbReference type="Proteomes" id="UP000095282">
    <property type="component" value="Unplaced"/>
</dbReference>
<sequence>MSSTIDFSALATPILSSTEKELSPSEILEMAQARHSKTVIQYQQRKRELPLIRDLQACRFISMMMKESEEEKKQVNRKRVYEEESVPESKRMKLEEQEEEEDANQSMDDLFNSCPLSAIG</sequence>
<feature type="compositionally biased region" description="Basic and acidic residues" evidence="1">
    <location>
        <begin position="67"/>
        <end position="95"/>
    </location>
</feature>
<accession>A0A1I7T1I6</accession>
<name>A0A1I7T1I6_9PELO</name>
<feature type="region of interest" description="Disordered" evidence="1">
    <location>
        <begin position="67"/>
        <end position="120"/>
    </location>
</feature>
<reference evidence="3" key="1">
    <citation type="submission" date="2016-11" db="UniProtKB">
        <authorList>
            <consortium name="WormBaseParasite"/>
        </authorList>
    </citation>
    <scope>IDENTIFICATION</scope>
</reference>
<dbReference type="AlphaFoldDB" id="A0A1I7T1I6"/>
<evidence type="ECO:0000313" key="3">
    <source>
        <dbReference type="WBParaSite" id="Csp11.Scaffold462.g1516.t1"/>
    </source>
</evidence>